<dbReference type="OrthoDB" id="24350at10239"/>
<dbReference type="Proteomes" id="UP000033024">
    <property type="component" value="Segment"/>
</dbReference>
<reference evidence="1 2" key="1">
    <citation type="journal article" date="2015" name="Genome Announc.">
        <title>Complete Genome Sequences of Four Novel Escherichia coli Bacteriophages Belonging to New Phage Groups.</title>
        <authorList>
            <person name="Carstens A.B."/>
            <person name="Kot W."/>
            <person name="Hansen L.H."/>
        </authorList>
    </citation>
    <scope>NUCLEOTIDE SEQUENCE [LARGE SCALE GENOMIC DNA]</scope>
</reference>
<sequence length="89" mass="9998">MITAQEARTNSESLDITEYTNYLHNCITKASTEGADHIKLVHRPYNEIGSPNGRPAMRKVTEKLVSLGYKIKYNKAVSQLDTASVEISW</sequence>
<dbReference type="RefSeq" id="YP_009217000.1">
    <property type="nucleotide sequence ID" value="NC_028997.1"/>
</dbReference>
<protein>
    <submittedName>
        <fullName evidence="1">Uncharacterized protein</fullName>
    </submittedName>
</protein>
<dbReference type="EMBL" id="KP719133">
    <property type="protein sequence ID" value="AKA61015.1"/>
    <property type="molecule type" value="Genomic_DNA"/>
</dbReference>
<accession>A0A0E3JST5</accession>
<dbReference type="KEGG" id="vg:26643499"/>
<name>A0A0E3JST5_9CAUD</name>
<reference evidence="2" key="2">
    <citation type="submission" date="2015-01" db="EMBL/GenBank/DDBJ databases">
        <title>Complete sequence of three novel 9g-like phages.</title>
        <authorList>
            <person name="Carstens A.B."/>
            <person name="Hansen L.H."/>
            <person name="Kot W."/>
        </authorList>
    </citation>
    <scope>NUCLEOTIDE SEQUENCE [LARGE SCALE GENOMIC DNA]</scope>
</reference>
<dbReference type="GeneID" id="26643499"/>
<evidence type="ECO:0000313" key="1">
    <source>
        <dbReference type="EMBL" id="AKA61015.1"/>
    </source>
</evidence>
<proteinExistence type="predicted"/>
<evidence type="ECO:0000313" key="2">
    <source>
        <dbReference type="Proteomes" id="UP000033024"/>
    </source>
</evidence>
<keyword evidence="2" id="KW-1185">Reference proteome</keyword>
<organism evidence="1 2">
    <name type="scientific">Enterobacteria phage JenP2</name>
    <dbReference type="NCBI Taxonomy" id="1610838"/>
    <lineage>
        <taxon>Viruses</taxon>
        <taxon>Duplodnaviria</taxon>
        <taxon>Heunggongvirae</taxon>
        <taxon>Uroviricota</taxon>
        <taxon>Caudoviricetes</taxon>
        <taxon>Queuovirinae</taxon>
        <taxon>Nonagvirus</taxon>
        <taxon>Nonagvirus JenP2</taxon>
    </lineage>
</organism>